<evidence type="ECO:0000259" key="11">
    <source>
        <dbReference type="Pfam" id="PF00117"/>
    </source>
</evidence>
<dbReference type="RefSeq" id="WP_094546446.1">
    <property type="nucleotide sequence ID" value="NZ_MQWB01000001.1"/>
</dbReference>
<dbReference type="OrthoDB" id="9807137at2"/>
<comment type="caution">
    <text evidence="12">The sequence shown here is derived from an EMBL/GenBank/DDBJ whole genome shotgun (WGS) entry which is preliminary data.</text>
</comment>
<dbReference type="FunCoup" id="A0A259TX92">
    <property type="interactions" value="276"/>
</dbReference>
<dbReference type="GO" id="GO:0000105">
    <property type="term" value="P:L-histidine biosynthetic process"/>
    <property type="evidence" value="ECO:0007669"/>
    <property type="project" value="UniProtKB-UniPathway"/>
</dbReference>
<gene>
    <name evidence="12" type="ORF">BSZ36_04590</name>
</gene>
<proteinExistence type="predicted"/>
<dbReference type="InterPro" id="IPR010139">
    <property type="entry name" value="Imidazole-glycPsynth_HisH"/>
</dbReference>
<reference evidence="12 13" key="1">
    <citation type="submission" date="2016-11" db="EMBL/GenBank/DDBJ databases">
        <title>Study of marine rhodopsin-containing bacteria.</title>
        <authorList>
            <person name="Yoshizawa S."/>
            <person name="Kumagai Y."/>
            <person name="Kogure K."/>
        </authorList>
    </citation>
    <scope>NUCLEOTIDE SEQUENCE [LARGE SCALE GENOMIC DNA]</scope>
    <source>
        <strain evidence="12 13">SG-29</strain>
    </source>
</reference>
<dbReference type="UniPathway" id="UPA00031">
    <property type="reaction ID" value="UER00010"/>
</dbReference>
<evidence type="ECO:0000256" key="10">
    <source>
        <dbReference type="PIRSR" id="PIRSR000495-1"/>
    </source>
</evidence>
<feature type="domain" description="Glutamine amidotransferase" evidence="11">
    <location>
        <begin position="39"/>
        <end position="183"/>
    </location>
</feature>
<dbReference type="GO" id="GO:0000107">
    <property type="term" value="F:imidazoleglycerol-phosphate synthase activity"/>
    <property type="evidence" value="ECO:0007669"/>
    <property type="project" value="TreeGrafter"/>
</dbReference>
<organism evidence="12 13">
    <name type="scientific">Rubricoccus marinus</name>
    <dbReference type="NCBI Taxonomy" id="716817"/>
    <lineage>
        <taxon>Bacteria</taxon>
        <taxon>Pseudomonadati</taxon>
        <taxon>Rhodothermota</taxon>
        <taxon>Rhodothermia</taxon>
        <taxon>Rhodothermales</taxon>
        <taxon>Rubricoccaceae</taxon>
        <taxon>Rubricoccus</taxon>
    </lineage>
</organism>
<keyword evidence="7" id="KW-0456">Lyase</keyword>
<dbReference type="InterPro" id="IPR017926">
    <property type="entry name" value="GATASE"/>
</dbReference>
<feature type="active site" evidence="10">
    <location>
        <position position="178"/>
    </location>
</feature>
<name>A0A259TX92_9BACT</name>
<comment type="pathway">
    <text evidence="1">Amino-acid biosynthesis; L-histidine biosynthesis; L-histidine from 5-phospho-alpha-D-ribose 1-diphosphate: step 5/9.</text>
</comment>
<accession>A0A259TX92</accession>
<evidence type="ECO:0000256" key="3">
    <source>
        <dbReference type="ARBA" id="ARBA00022605"/>
    </source>
</evidence>
<evidence type="ECO:0000256" key="8">
    <source>
        <dbReference type="ARBA" id="ARBA00047838"/>
    </source>
</evidence>
<protein>
    <submittedName>
        <fullName evidence="12">Imidazole glycerol phosphate synthase subunit HisH</fullName>
    </submittedName>
</protein>
<evidence type="ECO:0000256" key="7">
    <source>
        <dbReference type="ARBA" id="ARBA00023239"/>
    </source>
</evidence>
<evidence type="ECO:0000256" key="4">
    <source>
        <dbReference type="ARBA" id="ARBA00022801"/>
    </source>
</evidence>
<evidence type="ECO:0000256" key="2">
    <source>
        <dbReference type="ARBA" id="ARBA00011152"/>
    </source>
</evidence>
<dbReference type="NCBIfam" id="TIGR01855">
    <property type="entry name" value="IMP_synth_hisH"/>
    <property type="match status" value="1"/>
</dbReference>
<keyword evidence="5" id="KW-0315">Glutamine amidotransferase</keyword>
<dbReference type="InParanoid" id="A0A259TX92"/>
<dbReference type="Proteomes" id="UP000216446">
    <property type="component" value="Unassembled WGS sequence"/>
</dbReference>
<keyword evidence="6" id="KW-0368">Histidine biosynthesis</keyword>
<dbReference type="AlphaFoldDB" id="A0A259TX92"/>
<dbReference type="Pfam" id="PF00117">
    <property type="entry name" value="GATase"/>
    <property type="match status" value="1"/>
</dbReference>
<evidence type="ECO:0000256" key="9">
    <source>
        <dbReference type="ARBA" id="ARBA00049534"/>
    </source>
</evidence>
<dbReference type="Gene3D" id="3.40.50.880">
    <property type="match status" value="1"/>
</dbReference>
<comment type="catalytic activity">
    <reaction evidence="9">
        <text>L-glutamine + H2O = L-glutamate + NH4(+)</text>
        <dbReference type="Rhea" id="RHEA:15889"/>
        <dbReference type="ChEBI" id="CHEBI:15377"/>
        <dbReference type="ChEBI" id="CHEBI:28938"/>
        <dbReference type="ChEBI" id="CHEBI:29985"/>
        <dbReference type="ChEBI" id="CHEBI:58359"/>
        <dbReference type="EC" id="3.5.1.2"/>
    </reaction>
</comment>
<dbReference type="PROSITE" id="PS51273">
    <property type="entry name" value="GATASE_TYPE_1"/>
    <property type="match status" value="1"/>
</dbReference>
<sequence>MIGIVDTRAGNLTSVRAALNRLGVDHVTLEAPRLEGIHTLLVPGQGRFAAVMETLDARGWREPLLEWHAEDRPLLGICVGQQILFETSDEDPGARGLGILPGHVEKLAFPKSPMVGWAPVAWTPEASGERDLASGDAYFVNSYAARESDAAIATTTYGETFVSAVRKGNTVAVQFHPEKSGTWGQAVLGQLLAR</sequence>
<dbReference type="GO" id="GO:0016829">
    <property type="term" value="F:lyase activity"/>
    <property type="evidence" value="ECO:0007669"/>
    <property type="project" value="UniProtKB-KW"/>
</dbReference>
<evidence type="ECO:0000313" key="12">
    <source>
        <dbReference type="EMBL" id="OZC02316.1"/>
    </source>
</evidence>
<keyword evidence="13" id="KW-1185">Reference proteome</keyword>
<dbReference type="PIRSF" id="PIRSF000495">
    <property type="entry name" value="Amidotransf_hisH"/>
    <property type="match status" value="1"/>
</dbReference>
<evidence type="ECO:0000256" key="6">
    <source>
        <dbReference type="ARBA" id="ARBA00023102"/>
    </source>
</evidence>
<evidence type="ECO:0000256" key="5">
    <source>
        <dbReference type="ARBA" id="ARBA00022962"/>
    </source>
</evidence>
<dbReference type="SUPFAM" id="SSF52317">
    <property type="entry name" value="Class I glutamine amidotransferase-like"/>
    <property type="match status" value="1"/>
</dbReference>
<dbReference type="PANTHER" id="PTHR42701:SF1">
    <property type="entry name" value="IMIDAZOLE GLYCEROL PHOSPHATE SYNTHASE SUBUNIT HISH"/>
    <property type="match status" value="1"/>
</dbReference>
<dbReference type="EMBL" id="MQWB01000001">
    <property type="protein sequence ID" value="OZC02316.1"/>
    <property type="molecule type" value="Genomic_DNA"/>
</dbReference>
<dbReference type="GO" id="GO:0004359">
    <property type="term" value="F:glutaminase activity"/>
    <property type="evidence" value="ECO:0007669"/>
    <property type="project" value="UniProtKB-EC"/>
</dbReference>
<feature type="active site" evidence="10">
    <location>
        <position position="176"/>
    </location>
</feature>
<comment type="catalytic activity">
    <reaction evidence="8">
        <text>5-[(5-phospho-1-deoxy-D-ribulos-1-ylimino)methylamino]-1-(5-phospho-beta-D-ribosyl)imidazole-4-carboxamide + L-glutamine = D-erythro-1-(imidazol-4-yl)glycerol 3-phosphate + 5-amino-1-(5-phospho-beta-D-ribosyl)imidazole-4-carboxamide + L-glutamate + H(+)</text>
        <dbReference type="Rhea" id="RHEA:24793"/>
        <dbReference type="ChEBI" id="CHEBI:15378"/>
        <dbReference type="ChEBI" id="CHEBI:29985"/>
        <dbReference type="ChEBI" id="CHEBI:58278"/>
        <dbReference type="ChEBI" id="CHEBI:58359"/>
        <dbReference type="ChEBI" id="CHEBI:58475"/>
        <dbReference type="ChEBI" id="CHEBI:58525"/>
        <dbReference type="EC" id="4.3.2.10"/>
    </reaction>
</comment>
<comment type="subunit">
    <text evidence="2">Heterodimer of HisH and HisF.</text>
</comment>
<keyword evidence="3" id="KW-0028">Amino-acid biosynthesis</keyword>
<evidence type="ECO:0000313" key="13">
    <source>
        <dbReference type="Proteomes" id="UP000216446"/>
    </source>
</evidence>
<feature type="active site" description="Nucleophile" evidence="10">
    <location>
        <position position="78"/>
    </location>
</feature>
<keyword evidence="4" id="KW-0378">Hydrolase</keyword>
<dbReference type="InterPro" id="IPR029062">
    <property type="entry name" value="Class_I_gatase-like"/>
</dbReference>
<dbReference type="PANTHER" id="PTHR42701">
    <property type="entry name" value="IMIDAZOLE GLYCEROL PHOSPHATE SYNTHASE SUBUNIT HISH"/>
    <property type="match status" value="1"/>
</dbReference>
<evidence type="ECO:0000256" key="1">
    <source>
        <dbReference type="ARBA" id="ARBA00005091"/>
    </source>
</evidence>